<evidence type="ECO:0000313" key="2">
    <source>
        <dbReference type="Proteomes" id="UP000035159"/>
    </source>
</evidence>
<evidence type="ECO:0000313" key="1">
    <source>
        <dbReference type="EMBL" id="AKI97432.1"/>
    </source>
</evidence>
<gene>
    <name evidence="1" type="ORF">IX53_05940</name>
</gene>
<dbReference type="KEGG" id="kpf:IX53_05940"/>
<proteinExistence type="predicted"/>
<keyword evidence="2" id="KW-1185">Reference proteome</keyword>
<organism evidence="1 2">
    <name type="scientific">Kosmotoga pacifica</name>
    <dbReference type="NCBI Taxonomy" id="1330330"/>
    <lineage>
        <taxon>Bacteria</taxon>
        <taxon>Thermotogati</taxon>
        <taxon>Thermotogota</taxon>
        <taxon>Thermotogae</taxon>
        <taxon>Kosmotogales</taxon>
        <taxon>Kosmotogaceae</taxon>
        <taxon>Kosmotoga</taxon>
    </lineage>
</organism>
<name>A0A0G2Z781_9BACT</name>
<dbReference type="Proteomes" id="UP000035159">
    <property type="component" value="Chromosome"/>
</dbReference>
<dbReference type="EMBL" id="CP011232">
    <property type="protein sequence ID" value="AKI97432.1"/>
    <property type="molecule type" value="Genomic_DNA"/>
</dbReference>
<protein>
    <submittedName>
        <fullName evidence="1">Uncharacterized protein</fullName>
    </submittedName>
</protein>
<accession>A0A0G2Z781</accession>
<reference evidence="1 2" key="1">
    <citation type="submission" date="2015-04" db="EMBL/GenBank/DDBJ databases">
        <title>Complete Genome Sequence of Kosmotoga pacifica SLHLJ1.</title>
        <authorList>
            <person name="Jiang L.J."/>
            <person name="Shao Z.Z."/>
            <person name="Jebbar M."/>
        </authorList>
    </citation>
    <scope>NUCLEOTIDE SEQUENCE [LARGE SCALE GENOMIC DNA]</scope>
    <source>
        <strain evidence="1 2">SLHLJ1</strain>
    </source>
</reference>
<dbReference type="AlphaFoldDB" id="A0A0G2Z781"/>
<dbReference type="PATRIC" id="fig|1330330.3.peg.1203"/>
<sequence>MEILEIREPENREPFAVDRLPLTDKNFLGKSGFGVWGLGCRNTREPRSERMRDMLTLSGYAHCVWIACFQHGCAAQ</sequence>